<evidence type="ECO:0000256" key="1">
    <source>
        <dbReference type="SAM" id="Coils"/>
    </source>
</evidence>
<feature type="coiled-coil region" evidence="1">
    <location>
        <begin position="277"/>
        <end position="367"/>
    </location>
</feature>
<organism evidence="2 3">
    <name type="scientific">Rhamnusium bicolor</name>
    <dbReference type="NCBI Taxonomy" id="1586634"/>
    <lineage>
        <taxon>Eukaryota</taxon>
        <taxon>Metazoa</taxon>
        <taxon>Ecdysozoa</taxon>
        <taxon>Arthropoda</taxon>
        <taxon>Hexapoda</taxon>
        <taxon>Insecta</taxon>
        <taxon>Pterygota</taxon>
        <taxon>Neoptera</taxon>
        <taxon>Endopterygota</taxon>
        <taxon>Coleoptera</taxon>
        <taxon>Polyphaga</taxon>
        <taxon>Cucujiformia</taxon>
        <taxon>Chrysomeloidea</taxon>
        <taxon>Cerambycidae</taxon>
        <taxon>Lepturinae</taxon>
        <taxon>Rhagiini</taxon>
        <taxon>Rhamnusium</taxon>
    </lineage>
</organism>
<sequence>MQFLSVSLDKSKVSCSLLSFENNEKLFEFDEQNKHFNDIVERYLDEINELKVKNEDIQTKLDIVNGDNEVLCLEVTTMKEKIVILEQDLSNILTEKKMKEENLEQIQLEKNKVENELKEFKKINSELKDENNNLLENNKSINNTLKLKDTILTELEEKLLSLKREFTNLHMENISKEKELFEFRNKFNFETAYKNIQIELNEKNKDLLEIAKSNEELKELLGKITNSNQELQKSLKQAKLDLKENQDKSKEMLMLNENIEQTASQVQVHIDRKNVMINELVELNRKFESNIGKLQEQLQDKIKEVTELRDCLKSDMEIKNMMWRDNKELKLKLDNEHKTNEKLSEELQEIQNKIKEEKEEYSSLRFKYDQEADRNCELCAEILAQKEELSLTFDKYNKEISENRKLYEKVSTLRNEIDVIKESQKECKMQINNKLSSYDDLIKKLEVKLQELRVQNDTLKIELESEKNKPKKDRFFDAVVTSSEIGKNRSFEKQTMKIDRLKEKLDITEQQLQNEKIKNDQLGKIIQENDEVKEKYAKIQVDFAQAESKNNVEKQELKHKIKDLSEKLRYQSENYIKLENIVNEKETVLSLKLSQIEQQNQHLYAELTNKDCIINNIYAEMETYKNANKIAQELSTKLSAKLFELNEKEKEIHYINAQVAEKNNNILSLTSKIRDQEIQLTKALDELTENKNINFNLEEENRKLQEMLSISDNLKEKDLTETEQKLKSTCRLLQCSEMELSLIEKKLTDAKMEFDCISTEISEHKDMICHGNFELSR</sequence>
<protein>
    <submittedName>
        <fullName evidence="2">Uncharacterized protein</fullName>
    </submittedName>
</protein>
<evidence type="ECO:0000313" key="3">
    <source>
        <dbReference type="Proteomes" id="UP001162156"/>
    </source>
</evidence>
<keyword evidence="1" id="KW-0175">Coiled coil</keyword>
<feature type="coiled-coil region" evidence="1">
    <location>
        <begin position="89"/>
        <end position="172"/>
    </location>
</feature>
<dbReference type="EMBL" id="JANEYF010005049">
    <property type="protein sequence ID" value="KAJ8929348.1"/>
    <property type="molecule type" value="Genomic_DNA"/>
</dbReference>
<keyword evidence="3" id="KW-1185">Reference proteome</keyword>
<evidence type="ECO:0000313" key="2">
    <source>
        <dbReference type="EMBL" id="KAJ8929348.1"/>
    </source>
</evidence>
<feature type="coiled-coil region" evidence="1">
    <location>
        <begin position="645"/>
        <end position="717"/>
    </location>
</feature>
<proteinExistence type="predicted"/>
<name>A0AAV8WS16_9CUCU</name>
<feature type="coiled-coil region" evidence="1">
    <location>
        <begin position="200"/>
        <end position="248"/>
    </location>
</feature>
<dbReference type="AlphaFoldDB" id="A0AAV8WS16"/>
<gene>
    <name evidence="2" type="ORF">NQ314_017976</name>
</gene>
<feature type="coiled-coil region" evidence="1">
    <location>
        <begin position="403"/>
        <end position="574"/>
    </location>
</feature>
<dbReference type="Proteomes" id="UP001162156">
    <property type="component" value="Unassembled WGS sequence"/>
</dbReference>
<accession>A0AAV8WS16</accession>
<reference evidence="2" key="1">
    <citation type="journal article" date="2023" name="Insect Mol. Biol.">
        <title>Genome sequencing provides insights into the evolution of gene families encoding plant cell wall-degrading enzymes in longhorned beetles.</title>
        <authorList>
            <person name="Shin N.R."/>
            <person name="Okamura Y."/>
            <person name="Kirsch R."/>
            <person name="Pauchet Y."/>
        </authorList>
    </citation>
    <scope>NUCLEOTIDE SEQUENCE</scope>
    <source>
        <strain evidence="2">RBIC_L_NR</strain>
    </source>
</reference>
<comment type="caution">
    <text evidence="2">The sequence shown here is derived from an EMBL/GenBank/DDBJ whole genome shotgun (WGS) entry which is preliminary data.</text>
</comment>